<evidence type="ECO:0000313" key="2">
    <source>
        <dbReference type="Proteomes" id="UP000002875"/>
    </source>
</evidence>
<dbReference type="EMBL" id="CP002961">
    <property type="protein sequence ID" value="AFK04325.1"/>
    <property type="molecule type" value="Genomic_DNA"/>
</dbReference>
<accession>A0ABN4APX9</accession>
<proteinExistence type="predicted"/>
<evidence type="ECO:0000313" key="1">
    <source>
        <dbReference type="EMBL" id="AFK04325.1"/>
    </source>
</evidence>
<keyword evidence="2" id="KW-1185">Reference proteome</keyword>
<protein>
    <submittedName>
        <fullName evidence="1">Uncharacterized protein</fullName>
    </submittedName>
</protein>
<sequence length="66" mass="7585">MEPIVLRAADVQKILNTCRSDSYRIIKEIRENYPDSAKLSGSKIRTVNLAEEYNISLEAIERCLNE</sequence>
<reference evidence="1 2" key="1">
    <citation type="submission" date="2011-07" db="EMBL/GenBank/DDBJ databases">
        <title>The complete genome of chromosome of Emticicia oligotrophica DSM 17448.</title>
        <authorList>
            <consortium name="US DOE Joint Genome Institute (JGI-PGF)"/>
            <person name="Lucas S."/>
            <person name="Han J."/>
            <person name="Lapidus A."/>
            <person name="Bruce D."/>
            <person name="Goodwin L."/>
            <person name="Pitluck S."/>
            <person name="Peters L."/>
            <person name="Kyrpides N."/>
            <person name="Mavromatis K."/>
            <person name="Ivanova N."/>
            <person name="Ovchinnikova G."/>
            <person name="Teshima H."/>
            <person name="Detter J.C."/>
            <person name="Tapia R."/>
            <person name="Han C."/>
            <person name="Land M."/>
            <person name="Hauser L."/>
            <person name="Markowitz V."/>
            <person name="Cheng J.-F."/>
            <person name="Hugenholtz P."/>
            <person name="Woyke T."/>
            <person name="Wu D."/>
            <person name="Tindall B."/>
            <person name="Pomrenke H."/>
            <person name="Brambilla E."/>
            <person name="Klenk H.-P."/>
            <person name="Eisen J.A."/>
        </authorList>
    </citation>
    <scope>NUCLEOTIDE SEQUENCE [LARGE SCALE GENOMIC DNA]</scope>
    <source>
        <strain evidence="1 2">DSM 17448</strain>
    </source>
</reference>
<gene>
    <name evidence="1" type="ordered locus">Emtol_3196</name>
</gene>
<dbReference type="RefSeq" id="WP_015030019.1">
    <property type="nucleotide sequence ID" value="NC_018748.1"/>
</dbReference>
<dbReference type="Proteomes" id="UP000002875">
    <property type="component" value="Chromosome"/>
</dbReference>
<name>A0ABN4APX9_EMTOG</name>
<organism evidence="1 2">
    <name type="scientific">Emticicia oligotrophica (strain DSM 17448 / CIP 109782 / MTCC 6937 / GPTSA100-15)</name>
    <dbReference type="NCBI Taxonomy" id="929562"/>
    <lineage>
        <taxon>Bacteria</taxon>
        <taxon>Pseudomonadati</taxon>
        <taxon>Bacteroidota</taxon>
        <taxon>Cytophagia</taxon>
        <taxon>Cytophagales</taxon>
        <taxon>Leadbetterellaceae</taxon>
        <taxon>Emticicia</taxon>
    </lineage>
</organism>